<reference evidence="2 3" key="1">
    <citation type="submission" date="2021-10" db="EMBL/GenBank/DDBJ databases">
        <title>Anaerobic single-cell dispensing facilitates the cultivation of human gut bacteria.</title>
        <authorList>
            <person name="Afrizal A."/>
        </authorList>
    </citation>
    <scope>NUCLEOTIDE SEQUENCE [LARGE SCALE GENOMIC DNA]</scope>
    <source>
        <strain evidence="2 3">CLA-AA-H232</strain>
    </source>
</reference>
<dbReference type="RefSeq" id="WP_308456069.1">
    <property type="nucleotide sequence ID" value="NZ_JAJEQM010000005.1"/>
</dbReference>
<feature type="domain" description="UvrD-like helicase C-terminal" evidence="1">
    <location>
        <begin position="680"/>
        <end position="724"/>
    </location>
</feature>
<evidence type="ECO:0000313" key="3">
    <source>
        <dbReference type="Proteomes" id="UP001198242"/>
    </source>
</evidence>
<dbReference type="Pfam" id="PF13245">
    <property type="entry name" value="AAA_19"/>
    <property type="match status" value="1"/>
</dbReference>
<evidence type="ECO:0000259" key="1">
    <source>
        <dbReference type="Pfam" id="PF13538"/>
    </source>
</evidence>
<dbReference type="SUPFAM" id="SSF52540">
    <property type="entry name" value="P-loop containing nucleoside triphosphate hydrolases"/>
    <property type="match status" value="2"/>
</dbReference>
<dbReference type="CDD" id="cd17933">
    <property type="entry name" value="DEXSc_RecD-like"/>
    <property type="match status" value="1"/>
</dbReference>
<organism evidence="2 3">
    <name type="scientific">Hominilimicola fabiformis</name>
    <dbReference type="NCBI Taxonomy" id="2885356"/>
    <lineage>
        <taxon>Bacteria</taxon>
        <taxon>Bacillati</taxon>
        <taxon>Bacillota</taxon>
        <taxon>Clostridia</taxon>
        <taxon>Eubacteriales</taxon>
        <taxon>Oscillospiraceae</taxon>
        <taxon>Hominilimicola</taxon>
    </lineage>
</organism>
<dbReference type="EMBL" id="JAJEQM010000005">
    <property type="protein sequence ID" value="MCC2210042.1"/>
    <property type="molecule type" value="Genomic_DNA"/>
</dbReference>
<keyword evidence="3" id="KW-1185">Reference proteome</keyword>
<dbReference type="Pfam" id="PF13538">
    <property type="entry name" value="UvrD_C_2"/>
    <property type="match status" value="1"/>
</dbReference>
<name>A0AAE3DXT6_9FIRM</name>
<sequence>MKEKEDKEIIFKGRVIRQTYDGGDYKIYALDVDKEIYPEIKFTKYGNATITGEMHELGIGIEYEIKAIEQNTKYGYSYKVLNIRRDKPKSASDMYIFLEEILTLKQTNTLYEIYPDIVDRVMNDRLEDIDLNKLPGIKEYTFNIIKEKIIENFCLAELVIEFQGLLSLSMLKKLYEKYTSVNMIKKKLREDPYKCLCGLAKVGFTTADGILLELEKISKENKKNNKDIIIEFDTDLKTSKHRCLSCMLYLLEKNEEEGHTLMSINDLRNQCMKMVPACSNHFVECMKHESIYYNKDSMAVSLKSTYEIEKYIAENIMLGLINLHHQWDFNCAKYYIVNGCELSDEQLEIVKNICRYNICILNGAGGTGKSFCTQAVINMLKDNNKSFKLFSPTGKAAKVLSDYTQENATTIHRGLGYMPPNTWSYNEEHKLDCDVLIIDEFSMTDIFLFKRILDAIDFSRTKLLLIGDNAQLPSVSCGNLLHDFMESHIIPTVTLTKVFRYGEGGLMKVATDVRFCKPYLNNVCERFTWFGDNKDYAFVNIGSDIMVKNAVALYSKLLSQGYKAEEIQVLTAYKKGDIGSISINNAIQKVANKNYGCDEYMKIGDTVYYKGDLVIQNVNNYHAQLYVDDEFCLDEDMDETFIANGETGVVIAIKKEYLLIDFDGVIVKYFRNDMQMVGLGYCITIHKSQGSSIKVVILLTPQAHTFMLNSNLIYVGLTRMKEKCFHLGNVDTVNLAVKKKANFARNTFMQKLLKDICKKIGESLTNAENNKIRKETVQTNE</sequence>
<accession>A0AAE3DXT6</accession>
<evidence type="ECO:0000313" key="2">
    <source>
        <dbReference type="EMBL" id="MCC2210042.1"/>
    </source>
</evidence>
<dbReference type="CDD" id="cd18809">
    <property type="entry name" value="SF1_C_RecD"/>
    <property type="match status" value="1"/>
</dbReference>
<dbReference type="Proteomes" id="UP001198242">
    <property type="component" value="Unassembled WGS sequence"/>
</dbReference>
<dbReference type="PANTHER" id="PTHR43788">
    <property type="entry name" value="DNA2/NAM7 HELICASE FAMILY MEMBER"/>
    <property type="match status" value="1"/>
</dbReference>
<dbReference type="AlphaFoldDB" id="A0AAE3DXT6"/>
<dbReference type="InterPro" id="IPR050534">
    <property type="entry name" value="Coronavir_polyprotein_1ab"/>
</dbReference>
<proteinExistence type="predicted"/>
<dbReference type="InterPro" id="IPR027417">
    <property type="entry name" value="P-loop_NTPase"/>
</dbReference>
<comment type="caution">
    <text evidence="2">The sequence shown here is derived from an EMBL/GenBank/DDBJ whole genome shotgun (WGS) entry which is preliminary data.</text>
</comment>
<protein>
    <submittedName>
        <fullName evidence="2">AAA family ATPase</fullName>
    </submittedName>
</protein>
<dbReference type="Gene3D" id="2.30.30.940">
    <property type="match status" value="1"/>
</dbReference>
<dbReference type="Gene3D" id="3.40.50.300">
    <property type="entry name" value="P-loop containing nucleotide triphosphate hydrolases"/>
    <property type="match status" value="2"/>
</dbReference>
<gene>
    <name evidence="2" type="ORF">LKE05_04445</name>
</gene>
<dbReference type="InterPro" id="IPR027785">
    <property type="entry name" value="UvrD-like_helicase_C"/>
</dbReference>